<evidence type="ECO:0000313" key="3">
    <source>
        <dbReference type="Proteomes" id="UP000324233"/>
    </source>
</evidence>
<protein>
    <submittedName>
        <fullName evidence="2">Acid-resistance membrane protein</fullName>
    </submittedName>
</protein>
<feature type="transmembrane region" description="Helical" evidence="1">
    <location>
        <begin position="84"/>
        <end position="102"/>
    </location>
</feature>
<dbReference type="PANTHER" id="PTHR34989">
    <property type="entry name" value="PROTEIN HDED"/>
    <property type="match status" value="1"/>
</dbReference>
<keyword evidence="1" id="KW-0472">Membrane</keyword>
<evidence type="ECO:0000256" key="1">
    <source>
        <dbReference type="SAM" id="Phobius"/>
    </source>
</evidence>
<evidence type="ECO:0000313" key="2">
    <source>
        <dbReference type="EMBL" id="QEH39138.1"/>
    </source>
</evidence>
<accession>A0A5B9WER0</accession>
<proteinExistence type="predicted"/>
<gene>
    <name evidence="2" type="ORF">OJF2_77500</name>
</gene>
<feature type="transmembrane region" description="Helical" evidence="1">
    <location>
        <begin position="28"/>
        <end position="52"/>
    </location>
</feature>
<sequence>MSLGNADPNAVVVRRVLRHELEAIRGNWPWLLALGIVLVVVGTLAIGAPLLASLATSLTIGVFLLIGGGAQLVGAFWTRDWSGFFLVLLMGVLYAVLGLLFIRQPVQAAAALTLLVACALMVGGLFRIIGALTYRFPHWGWVLLGGLLNLFLGILIWMEWPGSALWVIGLFVGIDMLFTGWTWIMLSLRLRGIAARHPPHPSTTATPPPASA</sequence>
<reference evidence="2 3" key="1">
    <citation type="submission" date="2019-08" db="EMBL/GenBank/DDBJ databases">
        <title>Deep-cultivation of Planctomycetes and their phenomic and genomic characterization uncovers novel biology.</title>
        <authorList>
            <person name="Wiegand S."/>
            <person name="Jogler M."/>
            <person name="Boedeker C."/>
            <person name="Pinto D."/>
            <person name="Vollmers J."/>
            <person name="Rivas-Marin E."/>
            <person name="Kohn T."/>
            <person name="Peeters S.H."/>
            <person name="Heuer A."/>
            <person name="Rast P."/>
            <person name="Oberbeckmann S."/>
            <person name="Bunk B."/>
            <person name="Jeske O."/>
            <person name="Meyerdierks A."/>
            <person name="Storesund J.E."/>
            <person name="Kallscheuer N."/>
            <person name="Luecker S."/>
            <person name="Lage O.M."/>
            <person name="Pohl T."/>
            <person name="Merkel B.J."/>
            <person name="Hornburger P."/>
            <person name="Mueller R.-W."/>
            <person name="Bruemmer F."/>
            <person name="Labrenz M."/>
            <person name="Spormann A.M."/>
            <person name="Op den Camp H."/>
            <person name="Overmann J."/>
            <person name="Amann R."/>
            <person name="Jetten M.S.M."/>
            <person name="Mascher T."/>
            <person name="Medema M.H."/>
            <person name="Devos D.P."/>
            <person name="Kaster A.-K."/>
            <person name="Ovreas L."/>
            <person name="Rohde M."/>
            <person name="Galperin M.Y."/>
            <person name="Jogler C."/>
        </authorList>
    </citation>
    <scope>NUCLEOTIDE SEQUENCE [LARGE SCALE GENOMIC DNA]</scope>
    <source>
        <strain evidence="2 3">OJF2</strain>
    </source>
</reference>
<dbReference type="InterPro" id="IPR052712">
    <property type="entry name" value="Acid_resist_chaperone_HdeD"/>
</dbReference>
<dbReference type="AlphaFoldDB" id="A0A5B9WER0"/>
<feature type="transmembrane region" description="Helical" evidence="1">
    <location>
        <begin position="58"/>
        <end position="77"/>
    </location>
</feature>
<organism evidence="2 3">
    <name type="scientific">Aquisphaera giovannonii</name>
    <dbReference type="NCBI Taxonomy" id="406548"/>
    <lineage>
        <taxon>Bacteria</taxon>
        <taxon>Pseudomonadati</taxon>
        <taxon>Planctomycetota</taxon>
        <taxon>Planctomycetia</taxon>
        <taxon>Isosphaerales</taxon>
        <taxon>Isosphaeraceae</taxon>
        <taxon>Aquisphaera</taxon>
    </lineage>
</organism>
<dbReference type="Pfam" id="PF03729">
    <property type="entry name" value="DUF308"/>
    <property type="match status" value="1"/>
</dbReference>
<dbReference type="InterPro" id="IPR005325">
    <property type="entry name" value="DUF308_memb"/>
</dbReference>
<feature type="transmembrane region" description="Helical" evidence="1">
    <location>
        <begin position="141"/>
        <end position="158"/>
    </location>
</feature>
<dbReference type="PANTHER" id="PTHR34989:SF1">
    <property type="entry name" value="PROTEIN HDED"/>
    <property type="match status" value="1"/>
</dbReference>
<name>A0A5B9WER0_9BACT</name>
<keyword evidence="1" id="KW-1133">Transmembrane helix</keyword>
<dbReference type="KEGG" id="agv:OJF2_77500"/>
<keyword evidence="1" id="KW-0812">Transmembrane</keyword>
<keyword evidence="3" id="KW-1185">Reference proteome</keyword>
<dbReference type="RefSeq" id="WP_168222298.1">
    <property type="nucleotide sequence ID" value="NZ_CP042997.1"/>
</dbReference>
<dbReference type="Proteomes" id="UP000324233">
    <property type="component" value="Chromosome"/>
</dbReference>
<feature type="transmembrane region" description="Helical" evidence="1">
    <location>
        <begin position="164"/>
        <end position="186"/>
    </location>
</feature>
<feature type="transmembrane region" description="Helical" evidence="1">
    <location>
        <begin position="108"/>
        <end position="129"/>
    </location>
</feature>
<dbReference type="GO" id="GO:0005886">
    <property type="term" value="C:plasma membrane"/>
    <property type="evidence" value="ECO:0007669"/>
    <property type="project" value="TreeGrafter"/>
</dbReference>
<dbReference type="EMBL" id="CP042997">
    <property type="protein sequence ID" value="QEH39138.1"/>
    <property type="molecule type" value="Genomic_DNA"/>
</dbReference>